<dbReference type="InParanoid" id="A0A2G5C7K9"/>
<keyword evidence="4" id="KW-1185">Reference proteome</keyword>
<evidence type="ECO:0000313" key="4">
    <source>
        <dbReference type="Proteomes" id="UP000230069"/>
    </source>
</evidence>
<evidence type="ECO:0000256" key="1">
    <source>
        <dbReference type="SAM" id="MobiDB-lite"/>
    </source>
</evidence>
<dbReference type="PANTHER" id="PTHR11538">
    <property type="entry name" value="PHENYLALANYL-TRNA SYNTHETASE"/>
    <property type="match status" value="1"/>
</dbReference>
<protein>
    <recommendedName>
        <fullName evidence="2">25S rRNA (uridine-N(3))-methyltransferase BMT5-like domain-containing protein</fullName>
    </recommendedName>
</protein>
<proteinExistence type="predicted"/>
<dbReference type="STRING" id="218851.A0A2G5C7K9"/>
<dbReference type="GO" id="GO:0070475">
    <property type="term" value="P:rRNA base methylation"/>
    <property type="evidence" value="ECO:0007669"/>
    <property type="project" value="InterPro"/>
</dbReference>
<feature type="region of interest" description="Disordered" evidence="1">
    <location>
        <begin position="107"/>
        <end position="127"/>
    </location>
</feature>
<dbReference type="GO" id="GO:0070042">
    <property type="term" value="F:rRNA (uridine-N3-)-methyltransferase activity"/>
    <property type="evidence" value="ECO:0007669"/>
    <property type="project" value="InterPro"/>
</dbReference>
<sequence length="508" mass="56629">MGQILAKISELITNITCRFSSKGSYQNIYRTQEVEEERERLITIQDSHIITISREDEDQDDQQSRNEEFLQSSLLISDASLRLISTNEIVDEKGLVIEIPDAYYTVSTNPRENENGSRGSPEQNSQPSLAGIGAALKLVNDVAVQKEVVGGQSKKKNKRASRTKKDKCIAGTGAALKLVNEVAVQKEDVGGQPKEKSKRACRKKKDKWIKHYCSSHKILLVGEGDFSFSACLAKAFASASNMIATSLDSENKLKENYGDAMSNINHLKNNGCTILHEVDATVMASHPVLRGLKFDRIIYNFPLIGFLNESKRTQLKRNRNLVLRFMKNAKELIKEDGEIHITHKSSTSYREWNLENLGKQNRLKLIEEVEFKLWHYPGYNNKYGFGGDENFHCYPSKTYKFALENVVAGIVPCGTNQENPSRTDQNNPKASPQNNVLETLVSRTKGVHLFAKEGVGASEMLIPEEEWSSKIFAGNPSLGREETDGVGNAGGVVVSGLQSTIWSFTFTG</sequence>
<dbReference type="PANTHER" id="PTHR11538:SF70">
    <property type="entry name" value="25S RRNA (URIDINE-N(3))-METHYLTRANSFERASE BMT5-LIKE DOMAIN-CONTAINING PROTEIN"/>
    <property type="match status" value="1"/>
</dbReference>
<evidence type="ECO:0000313" key="3">
    <source>
        <dbReference type="EMBL" id="PIA27282.1"/>
    </source>
</evidence>
<accession>A0A2G5C7K9</accession>
<dbReference type="InterPro" id="IPR019446">
    <property type="entry name" value="BMT5-like"/>
</dbReference>
<name>A0A2G5C7K9_AQUCA</name>
<dbReference type="AlphaFoldDB" id="A0A2G5C7K9"/>
<organism evidence="3 4">
    <name type="scientific">Aquilegia coerulea</name>
    <name type="common">Rocky mountain columbine</name>
    <dbReference type="NCBI Taxonomy" id="218851"/>
    <lineage>
        <taxon>Eukaryota</taxon>
        <taxon>Viridiplantae</taxon>
        <taxon>Streptophyta</taxon>
        <taxon>Embryophyta</taxon>
        <taxon>Tracheophyta</taxon>
        <taxon>Spermatophyta</taxon>
        <taxon>Magnoliopsida</taxon>
        <taxon>Ranunculales</taxon>
        <taxon>Ranunculaceae</taxon>
        <taxon>Thalictroideae</taxon>
        <taxon>Aquilegia</taxon>
    </lineage>
</organism>
<evidence type="ECO:0000259" key="2">
    <source>
        <dbReference type="Pfam" id="PF10354"/>
    </source>
</evidence>
<dbReference type="EMBL" id="KZ305098">
    <property type="protein sequence ID" value="PIA27282.1"/>
    <property type="molecule type" value="Genomic_DNA"/>
</dbReference>
<feature type="domain" description="25S rRNA (uridine-N(3))-methyltransferase BMT5-like" evidence="2">
    <location>
        <begin position="219"/>
        <end position="382"/>
    </location>
</feature>
<gene>
    <name evidence="3" type="ORF">AQUCO_08100016v1</name>
</gene>
<dbReference type="Pfam" id="PF10354">
    <property type="entry name" value="BMT5-like"/>
    <property type="match status" value="1"/>
</dbReference>
<dbReference type="OrthoDB" id="273345at2759"/>
<dbReference type="Proteomes" id="UP000230069">
    <property type="component" value="Unassembled WGS sequence"/>
</dbReference>
<reference evidence="3 4" key="1">
    <citation type="submission" date="2017-09" db="EMBL/GenBank/DDBJ databases">
        <title>WGS assembly of Aquilegia coerulea Goldsmith.</title>
        <authorList>
            <person name="Hodges S."/>
            <person name="Kramer E."/>
            <person name="Nordborg M."/>
            <person name="Tomkins J."/>
            <person name="Borevitz J."/>
            <person name="Derieg N."/>
            <person name="Yan J."/>
            <person name="Mihaltcheva S."/>
            <person name="Hayes R.D."/>
            <person name="Rokhsar D."/>
        </authorList>
    </citation>
    <scope>NUCLEOTIDE SEQUENCE [LARGE SCALE GENOMIC DNA]</scope>
    <source>
        <strain evidence="4">cv. Goldsmith</strain>
    </source>
</reference>
<dbReference type="GO" id="GO:0005737">
    <property type="term" value="C:cytoplasm"/>
    <property type="evidence" value="ECO:0007669"/>
    <property type="project" value="TreeGrafter"/>
</dbReference>